<dbReference type="CDD" id="cd04301">
    <property type="entry name" value="NAT_SF"/>
    <property type="match status" value="1"/>
</dbReference>
<reference evidence="2 3" key="1">
    <citation type="journal article" date="2019" name="Int. J. Syst. Evol. Microbiol.">
        <title>Anaerobacillus alkaliphilus sp. nov., a novel alkaliphilic and moderately halophilic bacterium.</title>
        <authorList>
            <person name="Borsodi A.K."/>
            <person name="Aszalos J.M."/>
            <person name="Bihari P."/>
            <person name="Nagy I."/>
            <person name="Schumann P."/>
            <person name="Sproer C."/>
            <person name="Kovacs A.L."/>
            <person name="Boka K."/>
            <person name="Dobosy P."/>
            <person name="Ovari M."/>
            <person name="Szili-Kovacs T."/>
            <person name="Toth E."/>
        </authorList>
    </citation>
    <scope>NUCLEOTIDE SEQUENCE [LARGE SCALE GENOMIC DNA]</scope>
    <source>
        <strain evidence="2 3">B16-10</strain>
    </source>
</reference>
<dbReference type="InterPro" id="IPR016181">
    <property type="entry name" value="Acyl_CoA_acyltransferase"/>
</dbReference>
<dbReference type="Pfam" id="PF00583">
    <property type="entry name" value="Acetyltransf_1"/>
    <property type="match status" value="1"/>
</dbReference>
<dbReference type="SUPFAM" id="SSF55729">
    <property type="entry name" value="Acyl-CoA N-acyltransferases (Nat)"/>
    <property type="match status" value="1"/>
</dbReference>
<name>A0A4V1LH02_9BACI</name>
<proteinExistence type="predicted"/>
<sequence>MIDVGVKIANSSNIEDLVQIDREVIGDDHRREFIRMAVEEERCLIIASEYAVEGFLIHDKNFFNSSFISLVIIAPSARRKGRASALLQHFVSIAPTEKVFSSTNLSNQAMKKVFEANGFVQSGTIDNLDDGDPELIYFKMK</sequence>
<keyword evidence="2" id="KW-0808">Transferase</keyword>
<feature type="domain" description="N-acetyltransferase" evidence="1">
    <location>
        <begin position="4"/>
        <end position="141"/>
    </location>
</feature>
<evidence type="ECO:0000259" key="1">
    <source>
        <dbReference type="PROSITE" id="PS51186"/>
    </source>
</evidence>
<dbReference type="PROSITE" id="PS51186">
    <property type="entry name" value="GNAT"/>
    <property type="match status" value="1"/>
</dbReference>
<dbReference type="InterPro" id="IPR000182">
    <property type="entry name" value="GNAT_dom"/>
</dbReference>
<keyword evidence="3" id="KW-1185">Reference proteome</keyword>
<comment type="caution">
    <text evidence="2">The sequence shown here is derived from an EMBL/GenBank/DDBJ whole genome shotgun (WGS) entry which is preliminary data.</text>
</comment>
<organism evidence="2 3">
    <name type="scientific">Anaerobacillus alkaliphilus</name>
    <dbReference type="NCBI Taxonomy" id="1548597"/>
    <lineage>
        <taxon>Bacteria</taxon>
        <taxon>Bacillati</taxon>
        <taxon>Bacillota</taxon>
        <taxon>Bacilli</taxon>
        <taxon>Bacillales</taxon>
        <taxon>Bacillaceae</taxon>
        <taxon>Anaerobacillus</taxon>
    </lineage>
</organism>
<dbReference type="OrthoDB" id="5638018at2"/>
<dbReference type="GO" id="GO:0016747">
    <property type="term" value="F:acyltransferase activity, transferring groups other than amino-acyl groups"/>
    <property type="evidence" value="ECO:0007669"/>
    <property type="project" value="InterPro"/>
</dbReference>
<protein>
    <submittedName>
        <fullName evidence="2">N-acetyltransferase</fullName>
    </submittedName>
</protein>
<evidence type="ECO:0000313" key="3">
    <source>
        <dbReference type="Proteomes" id="UP000290649"/>
    </source>
</evidence>
<dbReference type="EMBL" id="QOUX01000001">
    <property type="protein sequence ID" value="RXJ04525.1"/>
    <property type="molecule type" value="Genomic_DNA"/>
</dbReference>
<dbReference type="Proteomes" id="UP000290649">
    <property type="component" value="Unassembled WGS sequence"/>
</dbReference>
<gene>
    <name evidence="2" type="ORF">DS745_03845</name>
</gene>
<dbReference type="Gene3D" id="3.40.630.30">
    <property type="match status" value="1"/>
</dbReference>
<evidence type="ECO:0000313" key="2">
    <source>
        <dbReference type="EMBL" id="RXJ04525.1"/>
    </source>
</evidence>
<accession>A0A4V1LH02</accession>
<dbReference type="AlphaFoldDB" id="A0A4V1LH02"/>